<protein>
    <submittedName>
        <fullName evidence="1">Uncharacterized protein</fullName>
    </submittedName>
</protein>
<dbReference type="AlphaFoldDB" id="A0A0A8VE96"/>
<organism evidence="1">
    <name type="scientific">Yersinia ruckeri</name>
    <dbReference type="NCBI Taxonomy" id="29486"/>
    <lineage>
        <taxon>Bacteria</taxon>
        <taxon>Pseudomonadati</taxon>
        <taxon>Pseudomonadota</taxon>
        <taxon>Gammaproteobacteria</taxon>
        <taxon>Enterobacterales</taxon>
        <taxon>Yersiniaceae</taxon>
        <taxon>Yersinia</taxon>
    </lineage>
</organism>
<dbReference type="EMBL" id="LN681231">
    <property type="protein sequence ID" value="CEK26668.1"/>
    <property type="molecule type" value="Genomic_DNA"/>
</dbReference>
<sequence length="52" mass="5744">MINAVFLVALILHPLQLALPHSFSDFSGGSDYHKAKIAIKKGKKSVSEFQLF</sequence>
<accession>A0A0A8VE96</accession>
<proteinExistence type="predicted"/>
<gene>
    <name evidence="1" type="ORF">CSF007_4500</name>
</gene>
<reference evidence="1" key="1">
    <citation type="journal article" date="2015" name="Genome Announc.">
        <title>Complete Genome Sequence of Yersinia ruckeri Strain CSF007-82, Etiologic Agent of Red Mouth Disease in Salmonid Fish.</title>
        <authorList>
            <person name="Nelson M.C."/>
            <person name="LaPatra S.E."/>
            <person name="Welch T.J."/>
            <person name="Graf J."/>
        </authorList>
    </citation>
    <scope>NUCLEOTIDE SEQUENCE</scope>
    <source>
        <strain evidence="1">CSF007-82</strain>
    </source>
</reference>
<name>A0A0A8VE96_YERRU</name>
<evidence type="ECO:0000313" key="1">
    <source>
        <dbReference type="EMBL" id="CEK26668.1"/>
    </source>
</evidence>